<proteinExistence type="predicted"/>
<dbReference type="EMBL" id="QTPM01000126">
    <property type="protein sequence ID" value="RQY77283.1"/>
    <property type="molecule type" value="Genomic_DNA"/>
</dbReference>
<evidence type="ECO:0000313" key="2">
    <source>
        <dbReference type="Proteomes" id="UP000281098"/>
    </source>
</evidence>
<reference evidence="1 2" key="1">
    <citation type="submission" date="2018-08" db="EMBL/GenBank/DDBJ databases">
        <title>Comparative analysis of Burkholderia isolates from Puerto Rico.</title>
        <authorList>
            <person name="Hall C."/>
            <person name="Sahl J."/>
            <person name="Wagner D."/>
        </authorList>
    </citation>
    <scope>NUCLEOTIDE SEQUENCE [LARGE SCALE GENOMIC DNA]</scope>
    <source>
        <strain evidence="1 2">Bp8966</strain>
    </source>
</reference>
<dbReference type="RefSeq" id="WP_124492139.1">
    <property type="nucleotide sequence ID" value="NZ_QTOI01000125.1"/>
</dbReference>
<name>A0ABX9YED5_9BURK</name>
<dbReference type="Proteomes" id="UP000281098">
    <property type="component" value="Unassembled WGS sequence"/>
</dbReference>
<gene>
    <name evidence="1" type="ORF">DF017_36990</name>
</gene>
<organism evidence="1 2">
    <name type="scientific">Burkholderia stagnalis</name>
    <dbReference type="NCBI Taxonomy" id="1503054"/>
    <lineage>
        <taxon>Bacteria</taxon>
        <taxon>Pseudomonadati</taxon>
        <taxon>Pseudomonadota</taxon>
        <taxon>Betaproteobacteria</taxon>
        <taxon>Burkholderiales</taxon>
        <taxon>Burkholderiaceae</taxon>
        <taxon>Burkholderia</taxon>
        <taxon>Burkholderia cepacia complex</taxon>
    </lineage>
</organism>
<accession>A0ABX9YED5</accession>
<evidence type="ECO:0000313" key="1">
    <source>
        <dbReference type="EMBL" id="RQY77283.1"/>
    </source>
</evidence>
<comment type="caution">
    <text evidence="1">The sequence shown here is derived from an EMBL/GenBank/DDBJ whole genome shotgun (WGS) entry which is preliminary data.</text>
</comment>
<keyword evidence="2" id="KW-1185">Reference proteome</keyword>
<protein>
    <recommendedName>
        <fullName evidence="3">Transposase</fullName>
    </recommendedName>
</protein>
<sequence>MSRAPLLPSGRRRGLPFVLPDDWTPEQALAAYELLADLLAVITDFYGEQLHEQLREQCTPRPGIRTRKLDPPF</sequence>
<evidence type="ECO:0008006" key="3">
    <source>
        <dbReference type="Google" id="ProtNLM"/>
    </source>
</evidence>